<evidence type="ECO:0000256" key="1">
    <source>
        <dbReference type="ARBA" id="ARBA00001974"/>
    </source>
</evidence>
<evidence type="ECO:0000256" key="9">
    <source>
        <dbReference type="SAM" id="MobiDB-lite"/>
    </source>
</evidence>
<proteinExistence type="predicted"/>
<gene>
    <name evidence="11" type="ordered locus">Tbis_2658</name>
</gene>
<feature type="domain" description="FAD-binding FR-type" evidence="10">
    <location>
        <begin position="46"/>
        <end position="149"/>
    </location>
</feature>
<dbReference type="KEGG" id="tbi:Tbis_2658"/>
<evidence type="ECO:0000259" key="10">
    <source>
        <dbReference type="PROSITE" id="PS51384"/>
    </source>
</evidence>
<evidence type="ECO:0000256" key="4">
    <source>
        <dbReference type="ARBA" id="ARBA00022723"/>
    </source>
</evidence>
<accession>D6Y5G4</accession>
<reference evidence="11 12" key="1">
    <citation type="submission" date="2010-01" db="EMBL/GenBank/DDBJ databases">
        <title>The complete genome of Thermobispora bispora DSM 43833.</title>
        <authorList>
            <consortium name="US DOE Joint Genome Institute (JGI-PGF)"/>
            <person name="Lucas S."/>
            <person name="Copeland A."/>
            <person name="Lapidus A."/>
            <person name="Glavina del Rio T."/>
            <person name="Dalin E."/>
            <person name="Tice H."/>
            <person name="Bruce D."/>
            <person name="Goodwin L."/>
            <person name="Pitluck S."/>
            <person name="Kyrpides N."/>
            <person name="Mavromatis K."/>
            <person name="Ivanova N."/>
            <person name="Mikhailova N."/>
            <person name="Chertkov O."/>
            <person name="Brettin T."/>
            <person name="Detter J.C."/>
            <person name="Han C."/>
            <person name="Larimer F."/>
            <person name="Land M."/>
            <person name="Hauser L."/>
            <person name="Markowitz V."/>
            <person name="Cheng J.-F."/>
            <person name="Hugenholtz P."/>
            <person name="Woyke T."/>
            <person name="Wu D."/>
            <person name="Jando M."/>
            <person name="Schneider S."/>
            <person name="Klenk H.-P."/>
            <person name="Eisen J.A."/>
        </authorList>
    </citation>
    <scope>NUCLEOTIDE SEQUENCE [LARGE SCALE GENOMIC DNA]</scope>
    <source>
        <strain evidence="12">ATCC 19993 / DSM 43833 / CBS 139.67 / JCM 10125 / KCTC 9307 / NBRC 14880 / R51</strain>
    </source>
</reference>
<dbReference type="eggNOG" id="COG1018">
    <property type="taxonomic scope" value="Bacteria"/>
</dbReference>
<dbReference type="Pfam" id="PF00487">
    <property type="entry name" value="FA_desaturase"/>
    <property type="match status" value="1"/>
</dbReference>
<dbReference type="PANTHER" id="PTHR47354">
    <property type="entry name" value="NADH OXIDOREDUCTASE HCR"/>
    <property type="match status" value="1"/>
</dbReference>
<keyword evidence="4" id="KW-0479">Metal-binding</keyword>
<dbReference type="SUPFAM" id="SSF54292">
    <property type="entry name" value="2Fe-2S ferredoxin-like"/>
    <property type="match status" value="1"/>
</dbReference>
<evidence type="ECO:0000256" key="6">
    <source>
        <dbReference type="ARBA" id="ARBA00023002"/>
    </source>
</evidence>
<dbReference type="PROSITE" id="PS51384">
    <property type="entry name" value="FAD_FR"/>
    <property type="match status" value="1"/>
</dbReference>
<dbReference type="GO" id="GO:0046872">
    <property type="term" value="F:metal ion binding"/>
    <property type="evidence" value="ECO:0007669"/>
    <property type="project" value="UniProtKB-KW"/>
</dbReference>
<evidence type="ECO:0000256" key="8">
    <source>
        <dbReference type="ARBA" id="ARBA00023014"/>
    </source>
</evidence>
<evidence type="ECO:0000313" key="12">
    <source>
        <dbReference type="Proteomes" id="UP000006640"/>
    </source>
</evidence>
<dbReference type="Pfam" id="PF00970">
    <property type="entry name" value="FAD_binding_6"/>
    <property type="match status" value="1"/>
</dbReference>
<dbReference type="Pfam" id="PF00175">
    <property type="entry name" value="NAD_binding_1"/>
    <property type="match status" value="1"/>
</dbReference>
<dbReference type="InterPro" id="IPR039261">
    <property type="entry name" value="FNR_nucleotide-bd"/>
</dbReference>
<keyword evidence="8" id="KW-0411">Iron-sulfur</keyword>
<comment type="cofactor">
    <cofactor evidence="1">
        <name>FAD</name>
        <dbReference type="ChEBI" id="CHEBI:57692"/>
    </cofactor>
</comment>
<name>D6Y5G4_THEBD</name>
<dbReference type="CDD" id="cd00207">
    <property type="entry name" value="fer2"/>
    <property type="match status" value="1"/>
</dbReference>
<sequence>MTRQSFAWAPARGQAVLRALESAARVLTTPFLPEDYLELFDPLWSLEEPRGRIEAVIPETADAATLVIRPSRGWRPHRPGQWVRIGVEIRGKYHWRTFSISSPPERADGRITITVKAIAGGLVSNHLVRRAAPGTIVRLSRPEGEFVLPDPLPPRLLFLTAGSGITPVMAMLSSLFARSTVDGGPTGPDVVLVHSAPTRENVIFGERLRRLAGRSPGLRLVERHTRVEGRLSPRDLAGICPDWTERDVWACGPPAMLDELAAYWPGPADRLHMERFRLAVAPVTGAGGTVRFTASGREATADGRTPLLAVGEAAGVLMPSGCRMGICHGCVVRLRSGRVLDLRTGVVHGEEGDLIQTCVSAAAGPVENRDLKGSAPMPAVPELTPEELEEFGRELDRIRTEVMTSLGEEDARYIRGLVATRRGLEVAGRALLFASWLPPAWLAGTAALATAKILDNMEIGHNVLHGQWDWMGDPKIHSTTWEWDIVVPADQWKHFHNLVHHTWTNVFGKDRDIGFSAIRITPEQPWHPIFLAQPLYTALLALFFEYGVAIYDAELERVPSGRMDLKEALRRLRGVARKARRQIVKDYVAFPLLAGPAFLPVLLGNLTANMIRNVWAHTIIFCGHFPDGAVFFTEEQIENETRGEWYLRQILGSCNIKGGRLFHIMTGNLSHQIEHHLFPDMPSNRYAQIAPRVRALCARFGVPYHTGSLLRQAGSVWKNILRLAFPSPAGRPERATEPAAPETAPAAEGGAVHGRYQAVA</sequence>
<dbReference type="EMBL" id="CP001874">
    <property type="protein sequence ID" value="ADG89359.1"/>
    <property type="molecule type" value="Genomic_DNA"/>
</dbReference>
<dbReference type="InterPro" id="IPR001041">
    <property type="entry name" value="2Fe-2S_ferredoxin-type"/>
</dbReference>
<dbReference type="SUPFAM" id="SSF52343">
    <property type="entry name" value="Ferredoxin reductase-like, C-terminal NADP-linked domain"/>
    <property type="match status" value="1"/>
</dbReference>
<dbReference type="InterPro" id="IPR036010">
    <property type="entry name" value="2Fe-2S_ferredoxin-like_sf"/>
</dbReference>
<dbReference type="STRING" id="469371.Tbis_2658"/>
<dbReference type="GO" id="GO:0016491">
    <property type="term" value="F:oxidoreductase activity"/>
    <property type="evidence" value="ECO:0007669"/>
    <property type="project" value="UniProtKB-KW"/>
</dbReference>
<keyword evidence="2" id="KW-0285">Flavoprotein</keyword>
<dbReference type="InterPro" id="IPR005804">
    <property type="entry name" value="FA_desaturase_dom"/>
</dbReference>
<dbReference type="PANTHER" id="PTHR47354:SF6">
    <property type="entry name" value="NADH OXIDOREDUCTASE HCR"/>
    <property type="match status" value="1"/>
</dbReference>
<dbReference type="InterPro" id="IPR008333">
    <property type="entry name" value="Cbr1-like_FAD-bd_dom"/>
</dbReference>
<evidence type="ECO:0000313" key="11">
    <source>
        <dbReference type="EMBL" id="ADG89359.1"/>
    </source>
</evidence>
<dbReference type="Gene3D" id="3.40.50.80">
    <property type="entry name" value="Nucleotide-binding domain of ferredoxin-NADP reductase (FNR) module"/>
    <property type="match status" value="1"/>
</dbReference>
<keyword evidence="12" id="KW-1185">Reference proteome</keyword>
<keyword evidence="3" id="KW-0001">2Fe-2S</keyword>
<keyword evidence="5" id="KW-0274">FAD</keyword>
<dbReference type="HOGENOM" id="CLU_366775_0_0_11"/>
<organism evidence="11 12">
    <name type="scientific">Thermobispora bispora (strain ATCC 19993 / DSM 43833 / CBS 139.67 / JCM 10125 / KCTC 9307 / NBRC 14880 / R51)</name>
    <dbReference type="NCBI Taxonomy" id="469371"/>
    <lineage>
        <taxon>Bacteria</taxon>
        <taxon>Bacillati</taxon>
        <taxon>Actinomycetota</taxon>
        <taxon>Actinomycetes</taxon>
        <taxon>Streptosporangiales</taxon>
        <taxon>Streptosporangiaceae</taxon>
        <taxon>Thermobispora</taxon>
    </lineage>
</organism>
<keyword evidence="6" id="KW-0560">Oxidoreductase</keyword>
<dbReference type="GO" id="GO:0051537">
    <property type="term" value="F:2 iron, 2 sulfur cluster binding"/>
    <property type="evidence" value="ECO:0007669"/>
    <property type="project" value="UniProtKB-KW"/>
</dbReference>
<dbReference type="InterPro" id="IPR017938">
    <property type="entry name" value="Riboflavin_synthase-like_b-brl"/>
</dbReference>
<dbReference type="CDD" id="cd03506">
    <property type="entry name" value="Delta6-FADS-like"/>
    <property type="match status" value="1"/>
</dbReference>
<dbReference type="RefSeq" id="WP_013132892.1">
    <property type="nucleotide sequence ID" value="NC_014165.1"/>
</dbReference>
<protein>
    <submittedName>
        <fullName evidence="11">Fatty acid desaturase</fullName>
    </submittedName>
</protein>
<dbReference type="eggNOG" id="COG3239">
    <property type="taxonomic scope" value="Bacteria"/>
</dbReference>
<dbReference type="Gene3D" id="2.40.30.10">
    <property type="entry name" value="Translation factors"/>
    <property type="match status" value="1"/>
</dbReference>
<dbReference type="PRINTS" id="PR00410">
    <property type="entry name" value="PHEHYDRXLASE"/>
</dbReference>
<dbReference type="InterPro" id="IPR001433">
    <property type="entry name" value="OxRdtase_FAD/NAD-bd"/>
</dbReference>
<evidence type="ECO:0000256" key="7">
    <source>
        <dbReference type="ARBA" id="ARBA00023004"/>
    </source>
</evidence>
<dbReference type="InterPro" id="IPR012675">
    <property type="entry name" value="Beta-grasp_dom_sf"/>
</dbReference>
<evidence type="ECO:0000256" key="3">
    <source>
        <dbReference type="ARBA" id="ARBA00022714"/>
    </source>
</evidence>
<dbReference type="AlphaFoldDB" id="D6Y5G4"/>
<evidence type="ECO:0000256" key="2">
    <source>
        <dbReference type="ARBA" id="ARBA00022630"/>
    </source>
</evidence>
<dbReference type="InterPro" id="IPR017927">
    <property type="entry name" value="FAD-bd_FR_type"/>
</dbReference>
<dbReference type="Pfam" id="PF00111">
    <property type="entry name" value="Fer2"/>
    <property type="match status" value="1"/>
</dbReference>
<keyword evidence="7" id="KW-0408">Iron</keyword>
<feature type="compositionally biased region" description="Low complexity" evidence="9">
    <location>
        <begin position="737"/>
        <end position="750"/>
    </location>
</feature>
<feature type="region of interest" description="Disordered" evidence="9">
    <location>
        <begin position="728"/>
        <end position="753"/>
    </location>
</feature>
<dbReference type="Proteomes" id="UP000006640">
    <property type="component" value="Chromosome"/>
</dbReference>
<evidence type="ECO:0000256" key="5">
    <source>
        <dbReference type="ARBA" id="ARBA00022827"/>
    </source>
</evidence>
<dbReference type="CDD" id="cd06216">
    <property type="entry name" value="FNR_iron_sulfur_binding_2"/>
    <property type="match status" value="1"/>
</dbReference>
<dbReference type="InterPro" id="IPR050415">
    <property type="entry name" value="MRET"/>
</dbReference>
<dbReference type="Gene3D" id="3.10.20.30">
    <property type="match status" value="1"/>
</dbReference>
<dbReference type="SUPFAM" id="SSF63380">
    <property type="entry name" value="Riboflavin synthase domain-like"/>
    <property type="match status" value="1"/>
</dbReference>
<dbReference type="GO" id="GO:0006629">
    <property type="term" value="P:lipid metabolic process"/>
    <property type="evidence" value="ECO:0007669"/>
    <property type="project" value="InterPro"/>
</dbReference>